<dbReference type="Pfam" id="PF09656">
    <property type="entry name" value="PGPGW"/>
    <property type="match status" value="1"/>
</dbReference>
<feature type="transmembrane region" description="Helical" evidence="2">
    <location>
        <begin position="75"/>
        <end position="96"/>
    </location>
</feature>
<evidence type="ECO:0000256" key="2">
    <source>
        <dbReference type="SAM" id="Phobius"/>
    </source>
</evidence>
<dbReference type="InterPro" id="IPR013434">
    <property type="entry name" value="CHP02611"/>
</dbReference>
<accession>A0ABY5YZA2</accession>
<evidence type="ECO:0000313" key="3">
    <source>
        <dbReference type="EMBL" id="UWZ35078.1"/>
    </source>
</evidence>
<gene>
    <name evidence="3" type="ORF">Drose_28525</name>
</gene>
<organism evidence="3 4">
    <name type="scientific">Dactylosporangium roseum</name>
    <dbReference type="NCBI Taxonomy" id="47989"/>
    <lineage>
        <taxon>Bacteria</taxon>
        <taxon>Bacillati</taxon>
        <taxon>Actinomycetota</taxon>
        <taxon>Actinomycetes</taxon>
        <taxon>Micromonosporales</taxon>
        <taxon>Micromonosporaceae</taxon>
        <taxon>Dactylosporangium</taxon>
    </lineage>
</organism>
<proteinExistence type="predicted"/>
<keyword evidence="2" id="KW-0812">Transmembrane</keyword>
<feature type="region of interest" description="Disordered" evidence="1">
    <location>
        <begin position="1"/>
        <end position="44"/>
    </location>
</feature>
<evidence type="ECO:0000313" key="4">
    <source>
        <dbReference type="Proteomes" id="UP001058271"/>
    </source>
</evidence>
<keyword evidence="4" id="KW-1185">Reference proteome</keyword>
<sequence>MRDSEVDGSGVTPDSGPSAAREGDFRRVAVGGVPDPRGKGPDVNSPAAWRLRTARIRAHVLRWRRRLHSTRMGRFGVKIAVALIGTLVIAVGVVLLPLPGPGWVIILGGLAILALEFHWAKRLLHFTREQLLRWTRLVREGSWLVRIVSVGGLLLVVGGALLLSLRMLA</sequence>
<feature type="transmembrane region" description="Helical" evidence="2">
    <location>
        <begin position="102"/>
        <end position="120"/>
    </location>
</feature>
<dbReference type="EMBL" id="CP073721">
    <property type="protein sequence ID" value="UWZ35078.1"/>
    <property type="molecule type" value="Genomic_DNA"/>
</dbReference>
<keyword evidence="2" id="KW-0472">Membrane</keyword>
<dbReference type="Proteomes" id="UP001058271">
    <property type="component" value="Chromosome"/>
</dbReference>
<keyword evidence="2" id="KW-1133">Transmembrane helix</keyword>
<dbReference type="NCBIfam" id="TIGR02611">
    <property type="entry name" value="TIGR02611 family protein"/>
    <property type="match status" value="1"/>
</dbReference>
<name>A0ABY5YZA2_9ACTN</name>
<evidence type="ECO:0000256" key="1">
    <source>
        <dbReference type="SAM" id="MobiDB-lite"/>
    </source>
</evidence>
<feature type="transmembrane region" description="Helical" evidence="2">
    <location>
        <begin position="141"/>
        <end position="163"/>
    </location>
</feature>
<reference evidence="3" key="1">
    <citation type="submission" date="2021-04" db="EMBL/GenBank/DDBJ databases">
        <title>Biosynthetic gene clusters of Dactylosporangioum roseum.</title>
        <authorList>
            <person name="Hartkoorn R.C."/>
            <person name="Beaudoing E."/>
            <person name="Hot D."/>
            <person name="Moureu S."/>
        </authorList>
    </citation>
    <scope>NUCLEOTIDE SEQUENCE</scope>
    <source>
        <strain evidence="3">NRRL B-16295</strain>
    </source>
</reference>
<protein>
    <submittedName>
        <fullName evidence="3">TIGR02611 family protein</fullName>
    </submittedName>
</protein>
<dbReference type="InterPro" id="IPR019099">
    <property type="entry name" value="Uncharacterised_PGPGW_TM"/>
</dbReference>